<name>A0A562SRN3_9BACT</name>
<dbReference type="AlphaFoldDB" id="A0A562SRN3"/>
<feature type="signal peptide" evidence="1">
    <location>
        <begin position="1"/>
        <end position="19"/>
    </location>
</feature>
<keyword evidence="3" id="KW-1185">Reference proteome</keyword>
<dbReference type="EMBL" id="VLLE01000003">
    <property type="protein sequence ID" value="TWI83917.1"/>
    <property type="molecule type" value="Genomic_DNA"/>
</dbReference>
<evidence type="ECO:0000313" key="2">
    <source>
        <dbReference type="EMBL" id="TWI83917.1"/>
    </source>
</evidence>
<protein>
    <submittedName>
        <fullName evidence="2">Uncharacterized protein</fullName>
    </submittedName>
</protein>
<dbReference type="RefSeq" id="WP_144886196.1">
    <property type="nucleotide sequence ID" value="NZ_VLLE01000003.1"/>
</dbReference>
<gene>
    <name evidence="2" type="ORF">IQ13_2036</name>
</gene>
<feature type="chain" id="PRO_5022216658" evidence="1">
    <location>
        <begin position="20"/>
        <end position="89"/>
    </location>
</feature>
<proteinExistence type="predicted"/>
<accession>A0A562SRN3</accession>
<keyword evidence="1" id="KW-0732">Signal</keyword>
<evidence type="ECO:0000256" key="1">
    <source>
        <dbReference type="SAM" id="SignalP"/>
    </source>
</evidence>
<dbReference type="Proteomes" id="UP000316167">
    <property type="component" value="Unassembled WGS sequence"/>
</dbReference>
<sequence>MKKAFLIGCLFMAAFESFAAEKRMRKDEPQISLPKTASIKQMQECATATTTYQGETIVCYRCAETMDGPNGAQAKAHDCLMDAMMEFEP</sequence>
<evidence type="ECO:0000313" key="3">
    <source>
        <dbReference type="Proteomes" id="UP000316167"/>
    </source>
</evidence>
<organism evidence="2 3">
    <name type="scientific">Lacibacter cauensis</name>
    <dbReference type="NCBI Taxonomy" id="510947"/>
    <lineage>
        <taxon>Bacteria</taxon>
        <taxon>Pseudomonadati</taxon>
        <taxon>Bacteroidota</taxon>
        <taxon>Chitinophagia</taxon>
        <taxon>Chitinophagales</taxon>
        <taxon>Chitinophagaceae</taxon>
        <taxon>Lacibacter</taxon>
    </lineage>
</organism>
<comment type="caution">
    <text evidence="2">The sequence shown here is derived from an EMBL/GenBank/DDBJ whole genome shotgun (WGS) entry which is preliminary data.</text>
</comment>
<reference evidence="2 3" key="1">
    <citation type="journal article" date="2015" name="Stand. Genomic Sci.">
        <title>Genomic Encyclopedia of Bacterial and Archaeal Type Strains, Phase III: the genomes of soil and plant-associated and newly described type strains.</title>
        <authorList>
            <person name="Whitman W.B."/>
            <person name="Woyke T."/>
            <person name="Klenk H.P."/>
            <person name="Zhou Y."/>
            <person name="Lilburn T.G."/>
            <person name="Beck B.J."/>
            <person name="De Vos P."/>
            <person name="Vandamme P."/>
            <person name="Eisen J.A."/>
            <person name="Garrity G."/>
            <person name="Hugenholtz P."/>
            <person name="Kyrpides N.C."/>
        </authorList>
    </citation>
    <scope>NUCLEOTIDE SEQUENCE [LARGE SCALE GENOMIC DNA]</scope>
    <source>
        <strain evidence="2 3">CGMCC 1.7271</strain>
    </source>
</reference>